<dbReference type="EMBL" id="WIQZ01000117">
    <property type="protein sequence ID" value="KAF3122739.1"/>
    <property type="molecule type" value="Genomic_DNA"/>
</dbReference>
<organism evidence="6 7">
    <name type="scientific">Orbilia oligospora</name>
    <name type="common">Nematode-trapping fungus</name>
    <name type="synonym">Arthrobotrys oligospora</name>
    <dbReference type="NCBI Taxonomy" id="2813651"/>
    <lineage>
        <taxon>Eukaryota</taxon>
        <taxon>Fungi</taxon>
        <taxon>Dikarya</taxon>
        <taxon>Ascomycota</taxon>
        <taxon>Pezizomycotina</taxon>
        <taxon>Orbiliomycetes</taxon>
        <taxon>Orbiliales</taxon>
        <taxon>Orbiliaceae</taxon>
        <taxon>Orbilia</taxon>
    </lineage>
</organism>
<evidence type="ECO:0000256" key="3">
    <source>
        <dbReference type="ARBA" id="ARBA00022946"/>
    </source>
</evidence>
<dbReference type="GO" id="GO:0033615">
    <property type="term" value="P:mitochondrial proton-transporting ATP synthase complex assembly"/>
    <property type="evidence" value="ECO:0007669"/>
    <property type="project" value="TreeGrafter"/>
</dbReference>
<evidence type="ECO:0000256" key="2">
    <source>
        <dbReference type="ARBA" id="ARBA00008231"/>
    </source>
</evidence>
<dbReference type="Pfam" id="PF07542">
    <property type="entry name" value="ATP12"/>
    <property type="match status" value="1"/>
</dbReference>
<dbReference type="GO" id="GO:0005739">
    <property type="term" value="C:mitochondrion"/>
    <property type="evidence" value="ECO:0007669"/>
    <property type="project" value="UniProtKB-SubCell"/>
</dbReference>
<dbReference type="InterPro" id="IPR023335">
    <property type="entry name" value="ATP12_ortho_dom_sf"/>
</dbReference>
<dbReference type="Gene3D" id="1.10.3580.10">
    <property type="entry name" value="ATP12 ATPase"/>
    <property type="match status" value="1"/>
</dbReference>
<dbReference type="InterPro" id="IPR042272">
    <property type="entry name" value="ATP12_ATP_synth-F1-assembly_N"/>
</dbReference>
<dbReference type="PANTHER" id="PTHR21013:SF10">
    <property type="entry name" value="ATP SYNTHASE MITOCHONDRIAL F1 COMPLEX ASSEMBLY FACTOR 2"/>
    <property type="match status" value="1"/>
</dbReference>
<dbReference type="PANTHER" id="PTHR21013">
    <property type="entry name" value="ATP SYNTHASE MITOCHONDRIAL F1 COMPLEX ASSEMBLY FACTOR 2/ATP12 PROTEIN, MITOCHONDRIAL PRECURSOR"/>
    <property type="match status" value="1"/>
</dbReference>
<evidence type="ECO:0000256" key="5">
    <source>
        <dbReference type="ARBA" id="ARBA00023186"/>
    </source>
</evidence>
<name>A0A7C8JH49_ORBOL</name>
<comment type="similarity">
    <text evidence="2">Belongs to the ATP12 family.</text>
</comment>
<protein>
    <submittedName>
        <fullName evidence="6">ATP synthase complex assembly protein atp12</fullName>
    </submittedName>
</protein>
<sequence>MLTSANLPIATSLSKSISLLRASRQPSLCWCCTTSLATFRPLPLAHRIAAPRQIHTTHSNYANPLPLGGTVDGPPPDPPVPQPEYITRNRLRQAAIPKPRTERFWEDVHLKVVDGRYKILLDARSIKTSAKNDVSVPVNKPLLAYALQVEWATMRNSKEALKSHFIPLTSLTSRAIDLEIAEKDSTPVETIEATSEGEEGGEVDVGNTREQITDFVMGYLDTDTVFMISPTRGGHLAAAGEKQLRDRQLDVAHDIIEWAQENIPVPKGEDKLDFVLSDGDHGILPNSQSDRTKQILRDMISKFSAWELVGLECAVILSKSLLVALRLVMENRKTADIKWDVEDAAKACNLETDFQVEQWGLVEDTHDVGHADLRRGLGAVVLLVSELNIPLPEQ</sequence>
<reference evidence="6 7" key="1">
    <citation type="submission" date="2019-06" db="EMBL/GenBank/DDBJ databases">
        <authorList>
            <person name="Palmer J.M."/>
        </authorList>
    </citation>
    <scope>NUCLEOTIDE SEQUENCE [LARGE SCALE GENOMIC DNA]</scope>
    <source>
        <strain evidence="6 7">TWF703</strain>
    </source>
</reference>
<comment type="caution">
    <text evidence="6">The sequence shown here is derived from an EMBL/GenBank/DDBJ whole genome shotgun (WGS) entry which is preliminary data.</text>
</comment>
<evidence type="ECO:0000313" key="6">
    <source>
        <dbReference type="EMBL" id="KAF3122739.1"/>
    </source>
</evidence>
<keyword evidence="3" id="KW-0809">Transit peptide</keyword>
<proteinExistence type="inferred from homology"/>
<evidence type="ECO:0000313" key="7">
    <source>
        <dbReference type="Proteomes" id="UP000480548"/>
    </source>
</evidence>
<evidence type="ECO:0000256" key="1">
    <source>
        <dbReference type="ARBA" id="ARBA00004173"/>
    </source>
</evidence>
<evidence type="ECO:0000256" key="4">
    <source>
        <dbReference type="ARBA" id="ARBA00023128"/>
    </source>
</evidence>
<comment type="subcellular location">
    <subcellularLocation>
        <location evidence="1">Mitochondrion</location>
    </subcellularLocation>
</comment>
<dbReference type="AlphaFoldDB" id="A0A7C8JH49"/>
<dbReference type="Proteomes" id="UP000480548">
    <property type="component" value="Unassembled WGS sequence"/>
</dbReference>
<dbReference type="InterPro" id="IPR011419">
    <property type="entry name" value="ATP12_ATP_synth-F1-assembly"/>
</dbReference>
<keyword evidence="4" id="KW-0496">Mitochondrion</keyword>
<gene>
    <name evidence="6" type="primary">ATP12</name>
    <name evidence="6" type="ORF">TWF703_001131</name>
</gene>
<keyword evidence="5" id="KW-0143">Chaperone</keyword>
<accession>A0A7C8JH49</accession>
<dbReference type="SUPFAM" id="SSF160909">
    <property type="entry name" value="ATP12-like"/>
    <property type="match status" value="1"/>
</dbReference>
<dbReference type="Gene3D" id="3.30.2180.10">
    <property type="entry name" value="ATP12-like"/>
    <property type="match status" value="1"/>
</dbReference>